<dbReference type="Gene3D" id="1.25.40.10">
    <property type="entry name" value="Tetratricopeptide repeat domain"/>
    <property type="match status" value="1"/>
</dbReference>
<name>A0A6I8TRR2_AEDAE</name>
<dbReference type="PANTHER" id="PTHR46575:SF1">
    <property type="entry name" value="AMYLOID PROTEIN-BINDING PROTEIN 2"/>
    <property type="match status" value="1"/>
</dbReference>
<keyword evidence="2" id="KW-1185">Reference proteome</keyword>
<evidence type="ECO:0000313" key="2">
    <source>
        <dbReference type="Proteomes" id="UP000008820"/>
    </source>
</evidence>
<dbReference type="GO" id="GO:0006886">
    <property type="term" value="P:intracellular protein transport"/>
    <property type="evidence" value="ECO:0007669"/>
    <property type="project" value="InterPro"/>
</dbReference>
<accession>A0A6I8TRR2</accession>
<dbReference type="SUPFAM" id="SSF48452">
    <property type="entry name" value="TPR-like"/>
    <property type="match status" value="1"/>
</dbReference>
<dbReference type="EnsemblMetazoa" id="AAEL024262-RA">
    <property type="protein sequence ID" value="AAEL024262-PA"/>
    <property type="gene ID" value="AAEL024262"/>
</dbReference>
<gene>
    <name evidence="1" type="primary">110679685</name>
</gene>
<dbReference type="PANTHER" id="PTHR46575">
    <property type="entry name" value="AMYLOID PROTEIN-BINDING PROTEIN 2"/>
    <property type="match status" value="1"/>
</dbReference>
<proteinExistence type="predicted"/>
<dbReference type="InParanoid" id="A0A6I8TRR2"/>
<dbReference type="InterPro" id="IPR042476">
    <property type="entry name" value="APPBP2"/>
</dbReference>
<organism evidence="1 2">
    <name type="scientific">Aedes aegypti</name>
    <name type="common">Yellowfever mosquito</name>
    <name type="synonym">Culex aegypti</name>
    <dbReference type="NCBI Taxonomy" id="7159"/>
    <lineage>
        <taxon>Eukaryota</taxon>
        <taxon>Metazoa</taxon>
        <taxon>Ecdysozoa</taxon>
        <taxon>Arthropoda</taxon>
        <taxon>Hexapoda</taxon>
        <taxon>Insecta</taxon>
        <taxon>Pterygota</taxon>
        <taxon>Neoptera</taxon>
        <taxon>Endopterygota</taxon>
        <taxon>Diptera</taxon>
        <taxon>Nematocera</taxon>
        <taxon>Culicoidea</taxon>
        <taxon>Culicidae</taxon>
        <taxon>Culicinae</taxon>
        <taxon>Aedini</taxon>
        <taxon>Aedes</taxon>
        <taxon>Stegomyia</taxon>
    </lineage>
</organism>
<reference evidence="1" key="2">
    <citation type="submission" date="2020-05" db="UniProtKB">
        <authorList>
            <consortium name="EnsemblMetazoa"/>
        </authorList>
    </citation>
    <scope>IDENTIFICATION</scope>
    <source>
        <strain evidence="1">LVP_AGWG</strain>
    </source>
</reference>
<dbReference type="Proteomes" id="UP000008820">
    <property type="component" value="Chromosome 3"/>
</dbReference>
<dbReference type="GO" id="GO:0043161">
    <property type="term" value="P:proteasome-mediated ubiquitin-dependent protein catabolic process"/>
    <property type="evidence" value="ECO:0007669"/>
    <property type="project" value="TreeGrafter"/>
</dbReference>
<dbReference type="OrthoDB" id="7103806at2759"/>
<sequence>MIPSLYRLAMKTCVKGMVNRSKKAAARANNKLHNLPASVLMEIIEEMSPYSVLSRTLHRELSDPDLFIRLFMANGTIRMRLERCLAEASLIGKSVLPDVVRNWCKVMGSDTSVRSVSLQYTQGVLELGTYLHEGGWAHQSVKVLRIALRMIPKDNPSLKIECVQKILRAEGSALLRAKADVTCNKLLAMIADNAEDEVRLKVFLEVANHHYKAQRYEESDRWTLKALELISETTKAEIIIEFLQLKALYLFRTRHNDTANLVIRQAIYRARQTFGHHHRRYADTLYTYGVSLLRTNCCWNAIQILLELLGIITSLYGKFTPHVEDIESYLAFGFNRLSQATGRIGPNQNRIHNTIRLAETIMRYRGLACHFGAVRTMIIRGRDDFLDASDKNRIAGVNDNEILPVEEIKQLCFQLSENFSLGEPSRK</sequence>
<reference evidence="1 2" key="1">
    <citation type="submission" date="2017-06" db="EMBL/GenBank/DDBJ databases">
        <title>Aedes aegypti genome working group (AGWG) sequencing and assembly.</title>
        <authorList>
            <consortium name="Aedes aegypti Genome Working Group (AGWG)"/>
            <person name="Matthews B.J."/>
        </authorList>
    </citation>
    <scope>NUCLEOTIDE SEQUENCE [LARGE SCALE GENOMIC DNA]</scope>
    <source>
        <strain evidence="1 2">LVP_AGWG</strain>
    </source>
</reference>
<dbReference type="AlphaFoldDB" id="A0A6I8TRR2"/>
<evidence type="ECO:0000313" key="1">
    <source>
        <dbReference type="EnsemblMetazoa" id="AAEL024262-PA"/>
    </source>
</evidence>
<protein>
    <submittedName>
        <fullName evidence="1">Uncharacterized protein</fullName>
    </submittedName>
</protein>
<dbReference type="GO" id="GO:0031462">
    <property type="term" value="C:Cul2-RING ubiquitin ligase complex"/>
    <property type="evidence" value="ECO:0007669"/>
    <property type="project" value="TreeGrafter"/>
</dbReference>
<dbReference type="InterPro" id="IPR011990">
    <property type="entry name" value="TPR-like_helical_dom_sf"/>
</dbReference>
<dbReference type="GO" id="GO:1990756">
    <property type="term" value="F:ubiquitin-like ligase-substrate adaptor activity"/>
    <property type="evidence" value="ECO:0007669"/>
    <property type="project" value="TreeGrafter"/>
</dbReference>